<feature type="transmembrane region" description="Helical" evidence="1">
    <location>
        <begin position="89"/>
        <end position="107"/>
    </location>
</feature>
<keyword evidence="1" id="KW-0812">Transmembrane</keyword>
<keyword evidence="1" id="KW-1133">Transmembrane helix</keyword>
<dbReference type="InterPro" id="IPR002931">
    <property type="entry name" value="Transglutaminase-like"/>
</dbReference>
<evidence type="ECO:0000256" key="1">
    <source>
        <dbReference type="SAM" id="Phobius"/>
    </source>
</evidence>
<dbReference type="Gene3D" id="3.10.620.30">
    <property type="match status" value="1"/>
</dbReference>
<reference evidence="3 4" key="1">
    <citation type="submission" date="2016-03" db="EMBL/GenBank/DDBJ databases">
        <title>Draft genome sequence of Paenibacillus glacialis DSM 22343.</title>
        <authorList>
            <person name="Shin S.-K."/>
            <person name="Yi H."/>
        </authorList>
    </citation>
    <scope>NUCLEOTIDE SEQUENCE [LARGE SCALE GENOMIC DNA]</scope>
    <source>
        <strain evidence="3 4">DSM 22343</strain>
    </source>
</reference>
<sequence length="764" mass="85215">MTVPIQNAEIAMYSPIGLASPRTEDALPKSRRADTLLYRCLLSCPIMGLFVEWLYPLSSGYLSLSSSLIEVLYGLTALLLLVGMFRSKMWISIPLHLFLTMGAWAFLTGRDRGLDWFVAYRAIIQHDITMVMQEWSLSVVGPETRTLILMMGWSLLVSTVQSLALYRGSIGLFAAATLVYLLCLETLLGLDVYPDIVRTALLLVILQGGISLSRLLERSSSSYGLSNRHYSFWFVIVCVIGTTAVGIAWMGGKVISVKPAQQISVQAAVEKFKDWSGLELNQQDSRSAVTGYGAGAEELGIPLQLTSKIEFVAESPVSSYWRGETFGYYDGRRWAEPQAYFNAVDMKASLQNDSSVKEDSEVKLAIQTIKFNQPMPGEIPLFSGGGAKQVTNISTMNGESSVYLLHDEIADTLKYPGTVSSSPVKSYQVEVAIPSINADLLRKASGTDPESISKRYLQLPEQLPLRIKELGVQMTSNTINRYDAVRAVQTFLQNNYKYSLNTSVPPANQDFVDNFLFQTKLGYCNHFSTSMVVLLRTQGIPSRLVKGYAPGTLENGSTTTYVVKSSNAHSWVEVFFPEMGWIPFDPTPGFSSLQEKSESVPVATPIGDNKGSLENFITDRMDKIVGTVSKIRIAAGEAGYFIPGMIFVTILIIAAITSIWKSRRYFRLWRLRHITRSAFPQKEQLLQAALVIWDEVDRRFGSIPKGFTLREYVHSLTITDENLHQELVRFVEQWESIAYDKTLLNRVQSISFLQRCEALAHSLS</sequence>
<dbReference type="PANTHER" id="PTHR42736">
    <property type="entry name" value="PROTEIN-GLUTAMINE GAMMA-GLUTAMYLTRANSFERASE"/>
    <property type="match status" value="1"/>
</dbReference>
<dbReference type="EMBL" id="LVJH01000043">
    <property type="protein sequence ID" value="OAB39491.1"/>
    <property type="molecule type" value="Genomic_DNA"/>
</dbReference>
<feature type="transmembrane region" description="Helical" evidence="1">
    <location>
        <begin position="36"/>
        <end position="55"/>
    </location>
</feature>
<organism evidence="3 4">
    <name type="scientific">Paenibacillus glacialis</name>
    <dbReference type="NCBI Taxonomy" id="494026"/>
    <lineage>
        <taxon>Bacteria</taxon>
        <taxon>Bacillati</taxon>
        <taxon>Bacillota</taxon>
        <taxon>Bacilli</taxon>
        <taxon>Bacillales</taxon>
        <taxon>Paenibacillaceae</taxon>
        <taxon>Paenibacillus</taxon>
    </lineage>
</organism>
<dbReference type="InterPro" id="IPR038765">
    <property type="entry name" value="Papain-like_cys_pep_sf"/>
</dbReference>
<feature type="transmembrane region" description="Helical" evidence="1">
    <location>
        <begin position="196"/>
        <end position="216"/>
    </location>
</feature>
<dbReference type="SUPFAM" id="SSF54001">
    <property type="entry name" value="Cysteine proteinases"/>
    <property type="match status" value="1"/>
</dbReference>
<evidence type="ECO:0000313" key="3">
    <source>
        <dbReference type="EMBL" id="OAB39491.1"/>
    </source>
</evidence>
<proteinExistence type="predicted"/>
<dbReference type="RefSeq" id="WP_068535901.1">
    <property type="nucleotide sequence ID" value="NZ_LVJH01000043.1"/>
</dbReference>
<dbReference type="OrthoDB" id="9804872at2"/>
<keyword evidence="1" id="KW-0472">Membrane</keyword>
<feature type="transmembrane region" description="Helical" evidence="1">
    <location>
        <begin position="61"/>
        <end position="82"/>
    </location>
</feature>
<feature type="transmembrane region" description="Helical" evidence="1">
    <location>
        <begin position="232"/>
        <end position="252"/>
    </location>
</feature>
<protein>
    <recommendedName>
        <fullName evidence="2">Transglutaminase-like domain-containing protein</fullName>
    </recommendedName>
</protein>
<dbReference type="PANTHER" id="PTHR42736:SF1">
    <property type="entry name" value="PROTEIN-GLUTAMINE GAMMA-GLUTAMYLTRANSFERASE"/>
    <property type="match status" value="1"/>
</dbReference>
<dbReference type="AlphaFoldDB" id="A0A168IN38"/>
<dbReference type="STRING" id="494026.PGLA_18985"/>
<feature type="domain" description="Transglutaminase-like" evidence="2">
    <location>
        <begin position="516"/>
        <end position="588"/>
    </location>
</feature>
<feature type="transmembrane region" description="Helical" evidence="1">
    <location>
        <begin position="640"/>
        <end position="660"/>
    </location>
</feature>
<dbReference type="InterPro" id="IPR052901">
    <property type="entry name" value="Bact_TGase-like"/>
</dbReference>
<evidence type="ECO:0000313" key="4">
    <source>
        <dbReference type="Proteomes" id="UP000076967"/>
    </source>
</evidence>
<accession>A0A168IN38</accession>
<gene>
    <name evidence="3" type="ORF">PGLA_18985</name>
</gene>
<keyword evidence="4" id="KW-1185">Reference proteome</keyword>
<dbReference type="SMART" id="SM00460">
    <property type="entry name" value="TGc"/>
    <property type="match status" value="1"/>
</dbReference>
<evidence type="ECO:0000259" key="2">
    <source>
        <dbReference type="SMART" id="SM00460"/>
    </source>
</evidence>
<feature type="transmembrane region" description="Helical" evidence="1">
    <location>
        <begin position="172"/>
        <end position="190"/>
    </location>
</feature>
<dbReference type="Pfam" id="PF01841">
    <property type="entry name" value="Transglut_core"/>
    <property type="match status" value="1"/>
</dbReference>
<dbReference type="Proteomes" id="UP000076967">
    <property type="component" value="Unassembled WGS sequence"/>
</dbReference>
<feature type="transmembrane region" description="Helical" evidence="1">
    <location>
        <begin position="147"/>
        <end position="165"/>
    </location>
</feature>
<comment type="caution">
    <text evidence="3">The sequence shown here is derived from an EMBL/GenBank/DDBJ whole genome shotgun (WGS) entry which is preliminary data.</text>
</comment>
<name>A0A168IN38_9BACL</name>